<evidence type="ECO:0000256" key="3">
    <source>
        <dbReference type="ARBA" id="ARBA00023295"/>
    </source>
</evidence>
<dbReference type="PANTHER" id="PTHR42732:SF1">
    <property type="entry name" value="BETA-MANNOSIDASE"/>
    <property type="match status" value="1"/>
</dbReference>
<dbReference type="InterPro" id="IPR051913">
    <property type="entry name" value="GH2_Domain-Containing"/>
</dbReference>
<keyword evidence="3" id="KW-0326">Glycosidase</keyword>
<evidence type="ECO:0000259" key="5">
    <source>
        <dbReference type="Pfam" id="PF18565"/>
    </source>
</evidence>
<protein>
    <submittedName>
        <fullName evidence="6">DUF4982 domain-containing protein</fullName>
    </submittedName>
</protein>
<keyword evidence="2" id="KW-0378">Hydrolase</keyword>
<gene>
    <name evidence="6" type="ORF">RS130_11970</name>
</gene>
<keyword evidence="7" id="KW-1185">Reference proteome</keyword>
<dbReference type="Pfam" id="PF16355">
    <property type="entry name" value="DUF4982"/>
    <property type="match status" value="1"/>
</dbReference>
<dbReference type="InterPro" id="IPR013783">
    <property type="entry name" value="Ig-like_fold"/>
</dbReference>
<comment type="similarity">
    <text evidence="1">Belongs to the glycosyl hydrolase 2 family.</text>
</comment>
<dbReference type="InterPro" id="IPR040605">
    <property type="entry name" value="Glyco_hydro2_dom5"/>
</dbReference>
<accession>A0ABU3SX08</accession>
<dbReference type="SUPFAM" id="SSF49373">
    <property type="entry name" value="Invasin/intimin cell-adhesion fragments"/>
    <property type="match status" value="1"/>
</dbReference>
<feature type="domain" description="Glycoside hydrolase family 2" evidence="5">
    <location>
        <begin position="163"/>
        <end position="263"/>
    </location>
</feature>
<organism evidence="6 7">
    <name type="scientific">Paraglaciecola aquimarina</name>
    <dbReference type="NCBI Taxonomy" id="1235557"/>
    <lineage>
        <taxon>Bacteria</taxon>
        <taxon>Pseudomonadati</taxon>
        <taxon>Pseudomonadota</taxon>
        <taxon>Gammaproteobacteria</taxon>
        <taxon>Alteromonadales</taxon>
        <taxon>Alteromonadaceae</taxon>
        <taxon>Paraglaciecola</taxon>
    </lineage>
</organism>
<dbReference type="InterPro" id="IPR008964">
    <property type="entry name" value="Invasin/intimin_cell_adhesion"/>
</dbReference>
<evidence type="ECO:0000313" key="6">
    <source>
        <dbReference type="EMBL" id="MDU0354556.1"/>
    </source>
</evidence>
<evidence type="ECO:0000259" key="4">
    <source>
        <dbReference type="Pfam" id="PF16355"/>
    </source>
</evidence>
<comment type="caution">
    <text evidence="6">The sequence shown here is derived from an EMBL/GenBank/DDBJ whole genome shotgun (WGS) entry which is preliminary data.</text>
</comment>
<evidence type="ECO:0000256" key="1">
    <source>
        <dbReference type="ARBA" id="ARBA00007401"/>
    </source>
</evidence>
<dbReference type="Gene3D" id="2.60.40.10">
    <property type="entry name" value="Immunoglobulins"/>
    <property type="match status" value="2"/>
</dbReference>
<reference evidence="6 7" key="1">
    <citation type="submission" date="2023-10" db="EMBL/GenBank/DDBJ databases">
        <title>Glaciecola aquimarina strain GGW-M5 nov., isolated from a coastal seawater.</title>
        <authorList>
            <person name="Bayburt H."/>
            <person name="Kim J.M."/>
            <person name="Choi B.J."/>
            <person name="Jeon C.O."/>
        </authorList>
    </citation>
    <scope>NUCLEOTIDE SEQUENCE [LARGE SCALE GENOMIC DNA]</scope>
    <source>
        <strain evidence="6 7">KCTC 32108</strain>
    </source>
</reference>
<dbReference type="PANTHER" id="PTHR42732">
    <property type="entry name" value="BETA-GALACTOSIDASE"/>
    <property type="match status" value="1"/>
</dbReference>
<dbReference type="Pfam" id="PF18565">
    <property type="entry name" value="Glyco_hydro2_C5"/>
    <property type="match status" value="1"/>
</dbReference>
<dbReference type="RefSeq" id="WP_316026147.1">
    <property type="nucleotide sequence ID" value="NZ_JAWDIO010000002.1"/>
</dbReference>
<name>A0ABU3SX08_9ALTE</name>
<dbReference type="InterPro" id="IPR032311">
    <property type="entry name" value="DUF4982"/>
</dbReference>
<dbReference type="Proteomes" id="UP001247805">
    <property type="component" value="Unassembled WGS sequence"/>
</dbReference>
<proteinExistence type="inferred from homology"/>
<evidence type="ECO:0000256" key="2">
    <source>
        <dbReference type="ARBA" id="ARBA00022801"/>
    </source>
</evidence>
<dbReference type="EMBL" id="JAWDIO010000002">
    <property type="protein sequence ID" value="MDU0354556.1"/>
    <property type="molecule type" value="Genomic_DNA"/>
</dbReference>
<sequence>MWTGIDYIGERHKKWPEKSGWGDILDLAGFEVQGWNYFKSVFINQPHISLGTLPLKDSGFEVEELSGLAVAINNGSYRWRDSNMHWNYEKGEPVLVEVASNYSIVELFLNGESLGSRSMSESPDRLFRWVVPFNSGTLTARAGFDGQEIEASYETAGQATGFTLTTDKSELAADAYDVAHLVVQLHDKAGRVVKTQNAHVSFEIEGHSKLLGVDNGAPYNIQNFQSNHLDTAKGRALAIIQSTKQAGTIKVVAKMEGFNPQTILLNSK</sequence>
<feature type="domain" description="DUF4982" evidence="4">
    <location>
        <begin position="91"/>
        <end position="149"/>
    </location>
</feature>
<evidence type="ECO:0000313" key="7">
    <source>
        <dbReference type="Proteomes" id="UP001247805"/>
    </source>
</evidence>